<dbReference type="Proteomes" id="UP000001542">
    <property type="component" value="Unassembled WGS sequence"/>
</dbReference>
<dbReference type="PANTHER" id="PTHR30096">
    <property type="entry name" value="4,5-DOPA DIOXYGENASE EXTRADIOL-LIKE PROTEIN"/>
    <property type="match status" value="1"/>
</dbReference>
<gene>
    <name evidence="7" type="ORF">TVAG_205520</name>
</gene>
<reference evidence="7" key="2">
    <citation type="journal article" date="2007" name="Science">
        <title>Draft genome sequence of the sexually transmitted pathogen Trichomonas vaginalis.</title>
        <authorList>
            <person name="Carlton J.M."/>
            <person name="Hirt R.P."/>
            <person name="Silva J.C."/>
            <person name="Delcher A.L."/>
            <person name="Schatz M."/>
            <person name="Zhao Q."/>
            <person name="Wortman J.R."/>
            <person name="Bidwell S.L."/>
            <person name="Alsmark U.C.M."/>
            <person name="Besteiro S."/>
            <person name="Sicheritz-Ponten T."/>
            <person name="Noel C.J."/>
            <person name="Dacks J.B."/>
            <person name="Foster P.G."/>
            <person name="Simillion C."/>
            <person name="Van de Peer Y."/>
            <person name="Miranda-Saavedra D."/>
            <person name="Barton G.J."/>
            <person name="Westrop G.D."/>
            <person name="Mueller S."/>
            <person name="Dessi D."/>
            <person name="Fiori P.L."/>
            <person name="Ren Q."/>
            <person name="Paulsen I."/>
            <person name="Zhang H."/>
            <person name="Bastida-Corcuera F.D."/>
            <person name="Simoes-Barbosa A."/>
            <person name="Brown M.T."/>
            <person name="Hayes R.D."/>
            <person name="Mukherjee M."/>
            <person name="Okumura C.Y."/>
            <person name="Schneider R."/>
            <person name="Smith A.J."/>
            <person name="Vanacova S."/>
            <person name="Villalvazo M."/>
            <person name="Haas B.J."/>
            <person name="Pertea M."/>
            <person name="Feldblyum T.V."/>
            <person name="Utterback T.R."/>
            <person name="Shu C.L."/>
            <person name="Osoegawa K."/>
            <person name="de Jong P.J."/>
            <person name="Hrdy I."/>
            <person name="Horvathova L."/>
            <person name="Zubacova Z."/>
            <person name="Dolezal P."/>
            <person name="Malik S.B."/>
            <person name="Logsdon J.M. Jr."/>
            <person name="Henze K."/>
            <person name="Gupta A."/>
            <person name="Wang C.C."/>
            <person name="Dunne R.L."/>
            <person name="Upcroft J.A."/>
            <person name="Upcroft P."/>
            <person name="White O."/>
            <person name="Salzberg S.L."/>
            <person name="Tang P."/>
            <person name="Chiu C.-H."/>
            <person name="Lee Y.-S."/>
            <person name="Embley T.M."/>
            <person name="Coombs G.H."/>
            <person name="Mottram J.C."/>
            <person name="Tachezy J."/>
            <person name="Fraser-Liggett C.M."/>
            <person name="Johnson P.J."/>
        </authorList>
    </citation>
    <scope>NUCLEOTIDE SEQUENCE [LARGE SCALE GENOMIC DNA]</scope>
    <source>
        <strain evidence="7">G3</strain>
    </source>
</reference>
<evidence type="ECO:0000313" key="8">
    <source>
        <dbReference type="Proteomes" id="UP000001542"/>
    </source>
</evidence>
<dbReference type="NCBIfam" id="NF007914">
    <property type="entry name" value="PRK10628.1"/>
    <property type="match status" value="1"/>
</dbReference>
<dbReference type="OrthoDB" id="7396853at2759"/>
<dbReference type="AlphaFoldDB" id="A2FJE1"/>
<organism evidence="7 8">
    <name type="scientific">Trichomonas vaginalis (strain ATCC PRA-98 / G3)</name>
    <dbReference type="NCBI Taxonomy" id="412133"/>
    <lineage>
        <taxon>Eukaryota</taxon>
        <taxon>Metamonada</taxon>
        <taxon>Parabasalia</taxon>
        <taxon>Trichomonadida</taxon>
        <taxon>Trichomonadidae</taxon>
        <taxon>Trichomonas</taxon>
    </lineage>
</organism>
<protein>
    <submittedName>
        <fullName evidence="7">Catalytic LigB subunit of aromatic ring-opening dioxygenase family protein</fullName>
    </submittedName>
</protein>
<dbReference type="RefSeq" id="XP_001307884.1">
    <property type="nucleotide sequence ID" value="XM_001307883.1"/>
</dbReference>
<name>A2FJE1_TRIV3</name>
<keyword evidence="4" id="KW-0862">Zinc</keyword>
<keyword evidence="3" id="KW-0479">Metal-binding</keyword>
<dbReference type="InterPro" id="IPR004183">
    <property type="entry name" value="Xdiol_dOase_suB"/>
</dbReference>
<dbReference type="PANTHER" id="PTHR30096:SF0">
    <property type="entry name" value="4,5-DOPA DIOXYGENASE EXTRADIOL-LIKE PROTEIN"/>
    <property type="match status" value="1"/>
</dbReference>
<dbReference type="KEGG" id="tva:4752698"/>
<dbReference type="EMBL" id="DS113829">
    <property type="protein sequence ID" value="EAX94954.1"/>
    <property type="molecule type" value="Genomic_DNA"/>
</dbReference>
<dbReference type="SMR" id="A2FJE1"/>
<evidence type="ECO:0000259" key="6">
    <source>
        <dbReference type="Pfam" id="PF02900"/>
    </source>
</evidence>
<dbReference type="InParanoid" id="A2FJE1"/>
<dbReference type="Pfam" id="PF02900">
    <property type="entry name" value="LigB"/>
    <property type="match status" value="1"/>
</dbReference>
<comment type="cofactor">
    <cofactor evidence="1">
        <name>Zn(2+)</name>
        <dbReference type="ChEBI" id="CHEBI:29105"/>
    </cofactor>
</comment>
<dbReference type="InterPro" id="IPR014436">
    <property type="entry name" value="Extradiol_dOase_DODA"/>
</dbReference>
<proteinExistence type="inferred from homology"/>
<comment type="similarity">
    <text evidence="2">Belongs to the DODA-type extradiol aromatic ring-opening dioxygenase family.</text>
</comment>
<dbReference type="GO" id="GO:0016702">
    <property type="term" value="F:oxidoreductase activity, acting on single donors with incorporation of molecular oxygen, incorporation of two atoms of oxygen"/>
    <property type="evidence" value="ECO:0007669"/>
    <property type="project" value="UniProtKB-ARBA"/>
</dbReference>
<dbReference type="GO" id="GO:0008270">
    <property type="term" value="F:zinc ion binding"/>
    <property type="evidence" value="ECO:0007669"/>
    <property type="project" value="InterPro"/>
</dbReference>
<dbReference type="eggNOG" id="ENOG502QS66">
    <property type="taxonomic scope" value="Eukaryota"/>
</dbReference>
<keyword evidence="8" id="KW-1185">Reference proteome</keyword>
<dbReference type="CDD" id="cd07363">
    <property type="entry name" value="45_DOPA_Dioxygenase"/>
    <property type="match status" value="1"/>
</dbReference>
<dbReference type="FunCoup" id="A2FJE1">
    <property type="interactions" value="370"/>
</dbReference>
<dbReference type="STRING" id="5722.A2FJE1"/>
<reference evidence="7" key="1">
    <citation type="submission" date="2006-10" db="EMBL/GenBank/DDBJ databases">
        <authorList>
            <person name="Amadeo P."/>
            <person name="Zhao Q."/>
            <person name="Wortman J."/>
            <person name="Fraser-Liggett C."/>
            <person name="Carlton J."/>
        </authorList>
    </citation>
    <scope>NUCLEOTIDE SEQUENCE</scope>
    <source>
        <strain evidence="7">G3</strain>
    </source>
</reference>
<keyword evidence="5" id="KW-0560">Oxidoreductase</keyword>
<evidence type="ECO:0000256" key="4">
    <source>
        <dbReference type="ARBA" id="ARBA00022833"/>
    </source>
</evidence>
<sequence>MSKLPVLFLGHGSPMNTLFPNNKYNLEFARIVKTFPKPKSILVISAHWCTRKTEIMTWKNAPLEYDFYGFPPELYELKYPTPGSPELAKRVSEILSDYHIRSQAKRGLDHGAWCILRHLYPDADVPAIQLSIDVTLPPEKHWEIAEKLNVLRDEGVLILCSGDIVHNLGQVDFDRVDEIYQYQWADEFRNKINEAILKKDKTTLVEFEKIRYARMAVPNPSDHYLPLIYAMAQATEKDKIEIFNDDIVGGSLSMTSIMIHE</sequence>
<dbReference type="PIRSF" id="PIRSF006157">
    <property type="entry name" value="Doxgns_DODA"/>
    <property type="match status" value="1"/>
</dbReference>
<accession>A2FJE1</accession>
<dbReference type="OMA" id="THNMRRI"/>
<dbReference type="GO" id="GO:0008198">
    <property type="term" value="F:ferrous iron binding"/>
    <property type="evidence" value="ECO:0007669"/>
    <property type="project" value="InterPro"/>
</dbReference>
<evidence type="ECO:0000256" key="1">
    <source>
        <dbReference type="ARBA" id="ARBA00001947"/>
    </source>
</evidence>
<dbReference type="Gene3D" id="3.40.830.10">
    <property type="entry name" value="LigB-like"/>
    <property type="match status" value="1"/>
</dbReference>
<dbReference type="VEuPathDB" id="TrichDB:TVAG_205520"/>
<keyword evidence="7" id="KW-0223">Dioxygenase</keyword>
<dbReference type="VEuPathDB" id="TrichDB:TVAGG3_0873230"/>
<evidence type="ECO:0000256" key="3">
    <source>
        <dbReference type="ARBA" id="ARBA00022723"/>
    </source>
</evidence>
<evidence type="ECO:0000256" key="2">
    <source>
        <dbReference type="ARBA" id="ARBA00007581"/>
    </source>
</evidence>
<evidence type="ECO:0000256" key="5">
    <source>
        <dbReference type="ARBA" id="ARBA00023002"/>
    </source>
</evidence>
<feature type="domain" description="Extradiol ring-cleavage dioxygenase class III enzyme subunit B" evidence="6">
    <location>
        <begin position="29"/>
        <end position="242"/>
    </location>
</feature>
<dbReference type="SUPFAM" id="SSF53213">
    <property type="entry name" value="LigB-like"/>
    <property type="match status" value="1"/>
</dbReference>
<evidence type="ECO:0000313" key="7">
    <source>
        <dbReference type="EMBL" id="EAX94954.1"/>
    </source>
</evidence>